<evidence type="ECO:0000256" key="6">
    <source>
        <dbReference type="SAM" id="SignalP"/>
    </source>
</evidence>
<gene>
    <name evidence="5" type="primary">surE</name>
    <name evidence="8" type="ORF">HG543_05650</name>
</gene>
<evidence type="ECO:0000256" key="1">
    <source>
        <dbReference type="ARBA" id="ARBA00000815"/>
    </source>
</evidence>
<evidence type="ECO:0000313" key="8">
    <source>
        <dbReference type="EMBL" id="NMO14341.1"/>
    </source>
</evidence>
<protein>
    <recommendedName>
        <fullName evidence="5">5'-nucleotidase SurE</fullName>
        <ecNumber evidence="5">3.1.3.5</ecNumber>
    </recommendedName>
    <alternativeName>
        <fullName evidence="5">Nucleoside 5'-monophosphate phosphohydrolase</fullName>
    </alternativeName>
</protein>
<comment type="caution">
    <text evidence="8">The sequence shown here is derived from an EMBL/GenBank/DDBJ whole genome shotgun (WGS) entry which is preliminary data.</text>
</comment>
<feature type="signal peptide" evidence="6">
    <location>
        <begin position="1"/>
        <end position="23"/>
    </location>
</feature>
<evidence type="ECO:0000259" key="7">
    <source>
        <dbReference type="Pfam" id="PF01975"/>
    </source>
</evidence>
<feature type="binding site" evidence="5">
    <location>
        <position position="40"/>
    </location>
    <ligand>
        <name>a divalent metal cation</name>
        <dbReference type="ChEBI" id="CHEBI:60240"/>
    </ligand>
</feature>
<reference evidence="8 9" key="1">
    <citation type="submission" date="2020-04" db="EMBL/GenBank/DDBJ databases">
        <title>Draft genome of Pyxidicoccus fallax type strain.</title>
        <authorList>
            <person name="Whitworth D.E."/>
        </authorList>
    </citation>
    <scope>NUCLEOTIDE SEQUENCE [LARGE SCALE GENOMIC DNA]</scope>
    <source>
        <strain evidence="8 9">DSM 14698</strain>
    </source>
</reference>
<sequence length="317" mass="32914">MHTHRFFSFLTAAVLGLGAQAHAAAPAEPARPLRILLTTDDGINGAGMRILRDTLCAAGHQVTVVAPSADRSGSSGALTTNVVMRTTRGGFPCGEGTGASWAVTGTPVDSVLFGLSVVFREQRPDLVISGMNYGQNVGRAVNHSGTVGAAVAAAEEGVPSLAVSIGLNLADSGTGFSQTLAAAPHVATYVKDLAERLRDTVGRDERLLPDRVALNVNYPVVLNEAGQFDPAQVEGPTVTSVGHAEVIRPTYLPVPNAPDTYIAQGPICGLATECAPETQADADTSALAQGEISITPLAVDGNERPSLRPLLRVRLRR</sequence>
<dbReference type="SUPFAM" id="SSF64167">
    <property type="entry name" value="SurE-like"/>
    <property type="match status" value="1"/>
</dbReference>
<dbReference type="Gene3D" id="3.40.1210.10">
    <property type="entry name" value="Survival protein SurE-like phosphatase/nucleotidase"/>
    <property type="match status" value="1"/>
</dbReference>
<dbReference type="GO" id="GO:0005737">
    <property type="term" value="C:cytoplasm"/>
    <property type="evidence" value="ECO:0007669"/>
    <property type="project" value="UniProtKB-SubCell"/>
</dbReference>
<feature type="chain" id="PRO_5032524477" description="5'-nucleotidase SurE" evidence="6">
    <location>
        <begin position="24"/>
        <end position="317"/>
    </location>
</feature>
<comment type="subcellular location">
    <subcellularLocation>
        <location evidence="5">Cytoplasm</location>
    </subcellularLocation>
</comment>
<feature type="binding site" evidence="5">
    <location>
        <position position="132"/>
    </location>
    <ligand>
        <name>a divalent metal cation</name>
        <dbReference type="ChEBI" id="CHEBI:60240"/>
    </ligand>
</feature>
<dbReference type="GO" id="GO:0000166">
    <property type="term" value="F:nucleotide binding"/>
    <property type="evidence" value="ECO:0007669"/>
    <property type="project" value="UniProtKB-KW"/>
</dbReference>
<dbReference type="PANTHER" id="PTHR30457">
    <property type="entry name" value="5'-NUCLEOTIDASE SURE"/>
    <property type="match status" value="1"/>
</dbReference>
<evidence type="ECO:0000256" key="4">
    <source>
        <dbReference type="ARBA" id="ARBA00022801"/>
    </source>
</evidence>
<comment type="function">
    <text evidence="5">Nucleotidase that shows phosphatase activity on nucleoside 5'-monophosphates.</text>
</comment>
<dbReference type="GO" id="GO:0046872">
    <property type="term" value="F:metal ion binding"/>
    <property type="evidence" value="ECO:0007669"/>
    <property type="project" value="UniProtKB-UniRule"/>
</dbReference>
<dbReference type="InterPro" id="IPR002828">
    <property type="entry name" value="SurE-like_Pase/nucleotidase"/>
</dbReference>
<keyword evidence="3 5" id="KW-0479">Metal-binding</keyword>
<keyword evidence="9" id="KW-1185">Reference proteome</keyword>
<feature type="domain" description="Survival protein SurE-like phosphatase/nucleotidase" evidence="7">
    <location>
        <begin position="35"/>
        <end position="244"/>
    </location>
</feature>
<dbReference type="PANTHER" id="PTHR30457:SF0">
    <property type="entry name" value="PHOSPHATASE, PUTATIVE (AFU_ORTHOLOGUE AFUA_4G01070)-RELATED"/>
    <property type="match status" value="1"/>
</dbReference>
<accession>A0A848LDM3</accession>
<feature type="binding site" evidence="5">
    <location>
        <position position="72"/>
    </location>
    <ligand>
        <name>a divalent metal cation</name>
        <dbReference type="ChEBI" id="CHEBI:60240"/>
    </ligand>
</feature>
<dbReference type="InterPro" id="IPR036523">
    <property type="entry name" value="SurE-like_sf"/>
</dbReference>
<proteinExistence type="inferred from homology"/>
<dbReference type="EC" id="3.1.3.5" evidence="5"/>
<comment type="catalytic activity">
    <reaction evidence="1 5">
        <text>a ribonucleoside 5'-phosphate + H2O = a ribonucleoside + phosphate</text>
        <dbReference type="Rhea" id="RHEA:12484"/>
        <dbReference type="ChEBI" id="CHEBI:15377"/>
        <dbReference type="ChEBI" id="CHEBI:18254"/>
        <dbReference type="ChEBI" id="CHEBI:43474"/>
        <dbReference type="ChEBI" id="CHEBI:58043"/>
        <dbReference type="EC" id="3.1.3.5"/>
    </reaction>
</comment>
<evidence type="ECO:0000256" key="3">
    <source>
        <dbReference type="ARBA" id="ARBA00022723"/>
    </source>
</evidence>
<keyword evidence="6" id="KW-0732">Signal</keyword>
<name>A0A848LDM3_9BACT</name>
<evidence type="ECO:0000256" key="5">
    <source>
        <dbReference type="HAMAP-Rule" id="MF_00060"/>
    </source>
</evidence>
<comment type="similarity">
    <text evidence="2 5">Belongs to the SurE nucleotidase family.</text>
</comment>
<keyword evidence="5" id="KW-0547">Nucleotide-binding</keyword>
<feature type="binding site" evidence="5">
    <location>
        <position position="41"/>
    </location>
    <ligand>
        <name>a divalent metal cation</name>
        <dbReference type="ChEBI" id="CHEBI:60240"/>
    </ligand>
</feature>
<keyword evidence="4 5" id="KW-0378">Hydrolase</keyword>
<dbReference type="RefSeq" id="WP_169343639.1">
    <property type="nucleotide sequence ID" value="NZ_JABBJJ010000017.1"/>
</dbReference>
<dbReference type="Pfam" id="PF01975">
    <property type="entry name" value="SurE"/>
    <property type="match status" value="1"/>
</dbReference>
<dbReference type="EMBL" id="JABBJJ010000017">
    <property type="protein sequence ID" value="NMO14341.1"/>
    <property type="molecule type" value="Genomic_DNA"/>
</dbReference>
<evidence type="ECO:0000313" key="9">
    <source>
        <dbReference type="Proteomes" id="UP000518300"/>
    </source>
</evidence>
<dbReference type="AlphaFoldDB" id="A0A848LDM3"/>
<keyword evidence="5" id="KW-0963">Cytoplasm</keyword>
<dbReference type="GO" id="GO:0008253">
    <property type="term" value="F:5'-nucleotidase activity"/>
    <property type="evidence" value="ECO:0007669"/>
    <property type="project" value="UniProtKB-UniRule"/>
</dbReference>
<organism evidence="8 9">
    <name type="scientific">Pyxidicoccus fallax</name>
    <dbReference type="NCBI Taxonomy" id="394095"/>
    <lineage>
        <taxon>Bacteria</taxon>
        <taxon>Pseudomonadati</taxon>
        <taxon>Myxococcota</taxon>
        <taxon>Myxococcia</taxon>
        <taxon>Myxococcales</taxon>
        <taxon>Cystobacterineae</taxon>
        <taxon>Myxococcaceae</taxon>
        <taxon>Pyxidicoccus</taxon>
    </lineage>
</organism>
<dbReference type="HAMAP" id="MF_00060">
    <property type="entry name" value="SurE"/>
    <property type="match status" value="1"/>
</dbReference>
<dbReference type="InterPro" id="IPR030048">
    <property type="entry name" value="SurE"/>
</dbReference>
<evidence type="ECO:0000256" key="2">
    <source>
        <dbReference type="ARBA" id="ARBA00011062"/>
    </source>
</evidence>
<comment type="cofactor">
    <cofactor evidence="5">
        <name>a divalent metal cation</name>
        <dbReference type="ChEBI" id="CHEBI:60240"/>
    </cofactor>
    <text evidence="5">Binds 1 divalent metal cation per subunit.</text>
</comment>
<dbReference type="Proteomes" id="UP000518300">
    <property type="component" value="Unassembled WGS sequence"/>
</dbReference>